<evidence type="ECO:0000256" key="11">
    <source>
        <dbReference type="RuleBase" id="RU363047"/>
    </source>
</evidence>
<protein>
    <recommendedName>
        <fullName evidence="11">Olfactory receptor</fullName>
    </recommendedName>
</protein>
<dbReference type="PROSITE" id="PS00237">
    <property type="entry name" value="G_PROTEIN_RECEP_F1_1"/>
    <property type="match status" value="1"/>
</dbReference>
<feature type="transmembrane region" description="Helical" evidence="11">
    <location>
        <begin position="268"/>
        <end position="288"/>
    </location>
</feature>
<dbReference type="FunFam" id="1.20.1070.10:FF:000003">
    <property type="entry name" value="Olfactory receptor"/>
    <property type="match status" value="1"/>
</dbReference>
<dbReference type="Gene3D" id="1.20.1070.10">
    <property type="entry name" value="Rhodopsin 7-helix transmembrane proteins"/>
    <property type="match status" value="1"/>
</dbReference>
<dbReference type="PRINTS" id="PR00245">
    <property type="entry name" value="OLFACTORYR"/>
</dbReference>
<evidence type="ECO:0000256" key="8">
    <source>
        <dbReference type="ARBA" id="ARBA00023180"/>
    </source>
</evidence>
<keyword evidence="5 10" id="KW-0297">G-protein coupled receptor</keyword>
<dbReference type="EMBL" id="KL885181">
    <property type="protein sequence ID" value="KGL72669.1"/>
    <property type="molecule type" value="Genomic_DNA"/>
</dbReference>
<dbReference type="AlphaFoldDB" id="A0A099YQT3"/>
<evidence type="ECO:0000313" key="13">
    <source>
        <dbReference type="EMBL" id="KGL72669.1"/>
    </source>
</evidence>
<gene>
    <name evidence="13" type="ORF">N309_07656</name>
</gene>
<dbReference type="SUPFAM" id="SSF81321">
    <property type="entry name" value="Family A G protein-coupled receptor-like"/>
    <property type="match status" value="1"/>
</dbReference>
<organism evidence="13 14">
    <name type="scientific">Tinamus guttatus</name>
    <name type="common">White-throated tinamou</name>
    <dbReference type="NCBI Taxonomy" id="94827"/>
    <lineage>
        <taxon>Eukaryota</taxon>
        <taxon>Metazoa</taxon>
        <taxon>Chordata</taxon>
        <taxon>Craniata</taxon>
        <taxon>Vertebrata</taxon>
        <taxon>Euteleostomi</taxon>
        <taxon>Archelosauria</taxon>
        <taxon>Archosauria</taxon>
        <taxon>Dinosauria</taxon>
        <taxon>Saurischia</taxon>
        <taxon>Theropoda</taxon>
        <taxon>Coelurosauria</taxon>
        <taxon>Aves</taxon>
        <taxon>Palaeognathae</taxon>
        <taxon>Tinamiformes</taxon>
        <taxon>Tinamidae</taxon>
        <taxon>Tinamus</taxon>
    </lineage>
</organism>
<dbReference type="CDD" id="cd15230">
    <property type="entry name" value="7tmA_OR5-like"/>
    <property type="match status" value="1"/>
</dbReference>
<evidence type="ECO:0000256" key="3">
    <source>
        <dbReference type="ARBA" id="ARBA00022692"/>
    </source>
</evidence>
<dbReference type="PANTHER" id="PTHR48018">
    <property type="entry name" value="OLFACTORY RECEPTOR"/>
    <property type="match status" value="1"/>
</dbReference>
<feature type="transmembrane region" description="Helical" evidence="11">
    <location>
        <begin position="137"/>
        <end position="154"/>
    </location>
</feature>
<dbReference type="GO" id="GO:0004930">
    <property type="term" value="F:G protein-coupled receptor activity"/>
    <property type="evidence" value="ECO:0007669"/>
    <property type="project" value="UniProtKB-KW"/>
</dbReference>
<evidence type="ECO:0000256" key="10">
    <source>
        <dbReference type="RuleBase" id="RU000688"/>
    </source>
</evidence>
<feature type="transmembrane region" description="Helical" evidence="11">
    <location>
        <begin position="233"/>
        <end position="256"/>
    </location>
</feature>
<feature type="non-terminal residue" evidence="13">
    <location>
        <position position="1"/>
    </location>
</feature>
<evidence type="ECO:0000256" key="9">
    <source>
        <dbReference type="ARBA" id="ARBA00023224"/>
    </source>
</evidence>
<keyword evidence="11" id="KW-1003">Cell membrane</keyword>
<feature type="domain" description="G-protein coupled receptors family 1 profile" evidence="12">
    <location>
        <begin position="37"/>
        <end position="286"/>
    </location>
</feature>
<dbReference type="InterPro" id="IPR000725">
    <property type="entry name" value="Olfact_rcpt"/>
</dbReference>
<dbReference type="InterPro" id="IPR017452">
    <property type="entry name" value="GPCR_Rhodpsn_7TM"/>
</dbReference>
<sequence>NCTEASQFIFEGFSASWELQIFLFLLLLASYVITLVGNLGLIFLIWVDPQLHTPMYFFLSNLSLVDFCYSSVVTPQMLAHFFAQQKAISLPQCATQMWFFSLFVATECYLLAAMAYDRYVAIAQPLLYATSMSPKSCAWLVVGPYAAGTVNAVTHTSLAFQLRFCEPSVVNHFFCDIPAVISCSSSNTGTNALVLFSLSFVLGTLSVCIILVSYAYILAAILRICSARGRRKAFSTCISHLTAVTLLFGTLFFTYVRPSSRFSADADKVAAVLYTMAIPMLNPLIYSLRNQQVKAAL</sequence>
<evidence type="ECO:0000256" key="6">
    <source>
        <dbReference type="ARBA" id="ARBA00023136"/>
    </source>
</evidence>
<accession>A0A099YQT3</accession>
<keyword evidence="14" id="KW-1185">Reference proteome</keyword>
<comment type="subcellular location">
    <subcellularLocation>
        <location evidence="11">Cell membrane</location>
        <topology evidence="11">Multi-pass membrane protein</topology>
    </subcellularLocation>
    <subcellularLocation>
        <location evidence="2">Membrane</location>
        <topology evidence="2">Multi-pass membrane protein</topology>
    </subcellularLocation>
</comment>
<keyword evidence="6 11" id="KW-0472">Membrane</keyword>
<reference evidence="13 14" key="1">
    <citation type="submission" date="2014-06" db="EMBL/GenBank/DDBJ databases">
        <title>Genome evolution of avian class.</title>
        <authorList>
            <person name="Zhang G."/>
            <person name="Li C."/>
        </authorList>
    </citation>
    <scope>NUCLEOTIDE SEQUENCE [LARGE SCALE GENOMIC DNA]</scope>
    <source>
        <strain evidence="13">BGI_N309</strain>
    </source>
</reference>
<dbReference type="Pfam" id="PF13853">
    <property type="entry name" value="7tm_4"/>
    <property type="match status" value="1"/>
</dbReference>
<evidence type="ECO:0000256" key="7">
    <source>
        <dbReference type="ARBA" id="ARBA00023170"/>
    </source>
</evidence>
<dbReference type="Proteomes" id="UP000053641">
    <property type="component" value="Unassembled WGS sequence"/>
</dbReference>
<dbReference type="PROSITE" id="PS50262">
    <property type="entry name" value="G_PROTEIN_RECEP_F1_2"/>
    <property type="match status" value="1"/>
</dbReference>
<name>A0A099YQT3_TINGU</name>
<dbReference type="GO" id="GO:0005886">
    <property type="term" value="C:plasma membrane"/>
    <property type="evidence" value="ECO:0007669"/>
    <property type="project" value="UniProtKB-SubCell"/>
</dbReference>
<comment type="similarity">
    <text evidence="10">Belongs to the G-protein coupled receptor 1 family.</text>
</comment>
<keyword evidence="11" id="KW-0552">Olfaction</keyword>
<keyword evidence="8" id="KW-0325">Glycoprotein</keyword>
<feature type="non-terminal residue" evidence="13">
    <location>
        <position position="297"/>
    </location>
</feature>
<dbReference type="PRINTS" id="PR00237">
    <property type="entry name" value="GPCRRHODOPSN"/>
</dbReference>
<feature type="transmembrane region" description="Helical" evidence="11">
    <location>
        <begin position="58"/>
        <end position="78"/>
    </location>
</feature>
<evidence type="ECO:0000313" key="14">
    <source>
        <dbReference type="Proteomes" id="UP000053641"/>
    </source>
</evidence>
<evidence type="ECO:0000256" key="2">
    <source>
        <dbReference type="ARBA" id="ARBA00004141"/>
    </source>
</evidence>
<keyword evidence="7 10" id="KW-0675">Receptor</keyword>
<dbReference type="GO" id="GO:0004984">
    <property type="term" value="F:olfactory receptor activity"/>
    <property type="evidence" value="ECO:0007669"/>
    <property type="project" value="InterPro"/>
</dbReference>
<keyword evidence="3 10" id="KW-0812">Transmembrane</keyword>
<evidence type="ECO:0000259" key="12">
    <source>
        <dbReference type="PROSITE" id="PS50262"/>
    </source>
</evidence>
<evidence type="ECO:0000256" key="5">
    <source>
        <dbReference type="ARBA" id="ARBA00023040"/>
    </source>
</evidence>
<evidence type="ECO:0000256" key="4">
    <source>
        <dbReference type="ARBA" id="ARBA00022989"/>
    </source>
</evidence>
<dbReference type="STRING" id="94827.A0A099YQT3"/>
<feature type="transmembrane region" description="Helical" evidence="11">
    <location>
        <begin position="98"/>
        <end position="116"/>
    </location>
</feature>
<keyword evidence="4 11" id="KW-1133">Transmembrane helix</keyword>
<keyword evidence="11" id="KW-0716">Sensory transduction</keyword>
<keyword evidence="9 10" id="KW-0807">Transducer</keyword>
<feature type="transmembrane region" description="Helical" evidence="11">
    <location>
        <begin position="21"/>
        <end position="46"/>
    </location>
</feature>
<dbReference type="InterPro" id="IPR000276">
    <property type="entry name" value="GPCR_Rhodpsn"/>
</dbReference>
<comment type="function">
    <text evidence="1">Odorant receptor.</text>
</comment>
<evidence type="ECO:0000256" key="1">
    <source>
        <dbReference type="ARBA" id="ARBA00002936"/>
    </source>
</evidence>
<feature type="transmembrane region" description="Helical" evidence="11">
    <location>
        <begin position="194"/>
        <end position="221"/>
    </location>
</feature>
<proteinExistence type="inferred from homology"/>